<evidence type="ECO:0000313" key="7">
    <source>
        <dbReference type="EMBL" id="QJE98493.1"/>
    </source>
</evidence>
<evidence type="ECO:0000256" key="2">
    <source>
        <dbReference type="ARBA" id="ARBA00022692"/>
    </source>
</evidence>
<dbReference type="RefSeq" id="WP_169456979.1">
    <property type="nucleotide sequence ID" value="NZ_CP051774.1"/>
</dbReference>
<feature type="domain" description="Translocation and assembly module TamB C-terminal" evidence="6">
    <location>
        <begin position="827"/>
        <end position="1076"/>
    </location>
</feature>
<evidence type="ECO:0000313" key="8">
    <source>
        <dbReference type="Proteomes" id="UP000501812"/>
    </source>
</evidence>
<dbReference type="PANTHER" id="PTHR36985:SF1">
    <property type="entry name" value="TRANSLOCATION AND ASSEMBLY MODULE SUBUNIT TAMB"/>
    <property type="match status" value="1"/>
</dbReference>
<dbReference type="InterPro" id="IPR007452">
    <property type="entry name" value="TamB_C"/>
</dbReference>
<protein>
    <recommendedName>
        <fullName evidence="6">Translocation and assembly module TamB C-terminal domain-containing protein</fullName>
    </recommendedName>
</protein>
<comment type="subcellular location">
    <subcellularLocation>
        <location evidence="1">Membrane</location>
        <topology evidence="1">Single-pass membrane protein</topology>
    </subcellularLocation>
</comment>
<proteinExistence type="predicted"/>
<keyword evidence="8" id="KW-1185">Reference proteome</keyword>
<dbReference type="GO" id="GO:0005886">
    <property type="term" value="C:plasma membrane"/>
    <property type="evidence" value="ECO:0007669"/>
    <property type="project" value="InterPro"/>
</dbReference>
<dbReference type="EMBL" id="CP051774">
    <property type="protein sequence ID" value="QJE98493.1"/>
    <property type="molecule type" value="Genomic_DNA"/>
</dbReference>
<dbReference type="Proteomes" id="UP000501812">
    <property type="component" value="Chromosome"/>
</dbReference>
<organism evidence="7 8">
    <name type="scientific">Luteolibacter luteus</name>
    <dbReference type="NCBI Taxonomy" id="2728835"/>
    <lineage>
        <taxon>Bacteria</taxon>
        <taxon>Pseudomonadati</taxon>
        <taxon>Verrucomicrobiota</taxon>
        <taxon>Verrucomicrobiia</taxon>
        <taxon>Verrucomicrobiales</taxon>
        <taxon>Verrucomicrobiaceae</taxon>
        <taxon>Luteolibacter</taxon>
    </lineage>
</organism>
<gene>
    <name evidence="7" type="ORF">HHL09_22795</name>
</gene>
<evidence type="ECO:0000256" key="1">
    <source>
        <dbReference type="ARBA" id="ARBA00004167"/>
    </source>
</evidence>
<sequence length="1150" mass="123959">MSSEEQVTEEKKKRPRRRRWRKVLGVLFLLFIAALAWLNGPGWRWLGGIGLRNSLEKADMKAEFELKGTLLSGIRVEKLKLSGGVIRKLEIGSAGPLYKVSRVIRGEIEGVAVSSVDAVIDLAAAPPKDPNEPEKPFDPDGLPETLRKVRRILLPMDLSAADFRFRLVRGEENLVTLDTSGFTHAAGSSDFRLKLGALAAGEGYAFAAQETVIHWTEEELSVNQFDLTPRLGVRELRLNMPESGGLSATGIVNVEDSRLILEGTLNSAKLRMEGDPLPVHEAVKNLALGLPAEVTVRAFEADFAGFDKTPEQWQASAKAEVSDVVYEDWQVPSLKLEASKNGSNGKATWTLAALDSEVSGEANLVWRDLANGAWTDFEATAKAAVPRVQPLFSALKERFKFAPAEAPPLPASTLTLDAKVDSGKEGIRSADARWLLAPETEAPALAGEVKWTPDGKLNGTLGTDGLRAIYALDLTAKLYEGSATIEALRPEKLAPWAAAAGVTLPTGMNVTATWKGSGSFAAQPHKGTFDLASFEWVRKDVPPLIVRTKGDYNWPQEVNLSSLTAISDGQTIEAEAALANKLLKLTKIEWKDGQTRLVGGRAEIPVPENPGDVKAFLKQTEPISVFLESEWIDNARLAAWLPEKKSPLASGSGRVNLVITGTPAAPKLDFEVQLKGLTVPDQPDVPVTDATLSLDGADGNLVLQGELRPASYPAVTLSGKMPFKPGEWAENPGMVLEEPIQARANIPRLELGIFQKMVPNAQTLAGNLEGFVSVGGKVGSPELAGELRLADAAFALKDSEVPPITNGKALVKLEGKEARLDLLSMEMGGGTLTGSGRTSLADAAKPTLDYSLRGVSLPLKRDESMIVRADANLDIRGDLQQAGISGTVEIVDSLYYRDFEILPVRVPFTAPSRPSLPAIDPDEKSAELPEPYRNWTLDVRVRTRDPLLIRGNLANGTAVADVRFGGTLGNIQPQGNAIVGDATARLPFSTLRVDNGAVTFTPAGGLNPELNIRGTSTIGRYEVNVFFYGPVNAPKTALTSDPPLPESEIMTLLATGTTSDGLEGGQAATMKAAQLLVEEWRKGRLPFAEQVAKVMEVVNRVDVRIGEDDPLTGKRLNSATIELHDRWFVSGSVDKQSNTRVLGAFVIRFK</sequence>
<reference evidence="7 8" key="1">
    <citation type="submission" date="2020-04" db="EMBL/GenBank/DDBJ databases">
        <title>Luteolibacter sp. G-1-1-1 isolated from soil.</title>
        <authorList>
            <person name="Dahal R.H."/>
        </authorList>
    </citation>
    <scope>NUCLEOTIDE SEQUENCE [LARGE SCALE GENOMIC DNA]</scope>
    <source>
        <strain evidence="7 8">G-1-1-1</strain>
    </source>
</reference>
<evidence type="ECO:0000256" key="3">
    <source>
        <dbReference type="ARBA" id="ARBA00022989"/>
    </source>
</evidence>
<dbReference type="Pfam" id="PF04357">
    <property type="entry name" value="TamB"/>
    <property type="match status" value="1"/>
</dbReference>
<keyword evidence="2 5" id="KW-0812">Transmembrane</keyword>
<dbReference type="PANTHER" id="PTHR36985">
    <property type="entry name" value="TRANSLOCATION AND ASSEMBLY MODULE SUBUNIT TAMB"/>
    <property type="match status" value="1"/>
</dbReference>
<feature type="transmembrane region" description="Helical" evidence="5">
    <location>
        <begin position="20"/>
        <end position="38"/>
    </location>
</feature>
<evidence type="ECO:0000259" key="6">
    <source>
        <dbReference type="Pfam" id="PF04357"/>
    </source>
</evidence>
<name>A0A858RRD0_9BACT</name>
<keyword evidence="3 5" id="KW-1133">Transmembrane helix</keyword>
<dbReference type="KEGG" id="luo:HHL09_22795"/>
<keyword evidence="4 5" id="KW-0472">Membrane</keyword>
<accession>A0A858RRD0</accession>
<evidence type="ECO:0000256" key="4">
    <source>
        <dbReference type="ARBA" id="ARBA00023136"/>
    </source>
</evidence>
<dbReference type="GO" id="GO:0009306">
    <property type="term" value="P:protein secretion"/>
    <property type="evidence" value="ECO:0007669"/>
    <property type="project" value="InterPro"/>
</dbReference>
<dbReference type="AlphaFoldDB" id="A0A858RRD0"/>
<evidence type="ECO:0000256" key="5">
    <source>
        <dbReference type="SAM" id="Phobius"/>
    </source>
</evidence>